<dbReference type="InterPro" id="IPR007627">
    <property type="entry name" value="RNA_pol_sigma70_r2"/>
</dbReference>
<dbReference type="InterPro" id="IPR013324">
    <property type="entry name" value="RNA_pol_sigma_r3/r4-like"/>
</dbReference>
<sequence>MDTCSLDDTSICKKEVFAAFFQKQVKALRNFLFYRYGDQDQANDIAQEAFVALWQNCHRVPYAGAQAYLYKVANNKTLKVKAHEKVVLTYQQRSNYNEENYESPQFLLEEKQFKEQLLQAIAGLKETQRVAFLMHRIDKMKYAEIADALGISVKAVEKRIHLAMLALKDQLTTFK</sequence>
<dbReference type="Pfam" id="PF08281">
    <property type="entry name" value="Sigma70_r4_2"/>
    <property type="match status" value="1"/>
</dbReference>
<protein>
    <submittedName>
        <fullName evidence="8">RNA polymerase sigma factor</fullName>
    </submittedName>
</protein>
<comment type="similarity">
    <text evidence="1">Belongs to the sigma-70 factor family. ECF subfamily.</text>
</comment>
<dbReference type="Proteomes" id="UP001597525">
    <property type="component" value="Unassembled WGS sequence"/>
</dbReference>
<reference evidence="9" key="1">
    <citation type="journal article" date="2019" name="Int. J. Syst. Evol. Microbiol.">
        <title>The Global Catalogue of Microorganisms (GCM) 10K type strain sequencing project: providing services to taxonomists for standard genome sequencing and annotation.</title>
        <authorList>
            <consortium name="The Broad Institute Genomics Platform"/>
            <consortium name="The Broad Institute Genome Sequencing Center for Infectious Disease"/>
            <person name="Wu L."/>
            <person name="Ma J."/>
        </authorList>
    </citation>
    <scope>NUCLEOTIDE SEQUENCE [LARGE SCALE GENOMIC DNA]</scope>
    <source>
        <strain evidence="9">KCTC 22814</strain>
    </source>
</reference>
<keyword evidence="2" id="KW-0805">Transcription regulation</keyword>
<comment type="caution">
    <text evidence="8">The sequence shown here is derived from an EMBL/GenBank/DDBJ whole genome shotgun (WGS) entry which is preliminary data.</text>
</comment>
<accession>A0ABW6BET7</accession>
<dbReference type="RefSeq" id="WP_320184159.1">
    <property type="nucleotide sequence ID" value="NZ_CP138332.1"/>
</dbReference>
<keyword evidence="9" id="KW-1185">Reference proteome</keyword>
<feature type="domain" description="RNA polymerase sigma-70 region 2" evidence="6">
    <location>
        <begin position="23"/>
        <end position="78"/>
    </location>
</feature>
<gene>
    <name evidence="8" type="ORF">ACFS7Y_03180</name>
</gene>
<evidence type="ECO:0000256" key="4">
    <source>
        <dbReference type="ARBA" id="ARBA00023125"/>
    </source>
</evidence>
<evidence type="ECO:0000313" key="9">
    <source>
        <dbReference type="Proteomes" id="UP001597525"/>
    </source>
</evidence>
<dbReference type="PANTHER" id="PTHR43133:SF8">
    <property type="entry name" value="RNA POLYMERASE SIGMA FACTOR HI_1459-RELATED"/>
    <property type="match status" value="1"/>
</dbReference>
<feature type="domain" description="RNA polymerase sigma factor 70 region 4 type 2" evidence="7">
    <location>
        <begin position="115"/>
        <end position="167"/>
    </location>
</feature>
<dbReference type="EMBL" id="JBHUPB010000003">
    <property type="protein sequence ID" value="MFD2966370.1"/>
    <property type="molecule type" value="Genomic_DNA"/>
</dbReference>
<dbReference type="CDD" id="cd06171">
    <property type="entry name" value="Sigma70_r4"/>
    <property type="match status" value="1"/>
</dbReference>
<dbReference type="Gene3D" id="1.10.1740.10">
    <property type="match status" value="1"/>
</dbReference>
<evidence type="ECO:0000256" key="3">
    <source>
        <dbReference type="ARBA" id="ARBA00023082"/>
    </source>
</evidence>
<evidence type="ECO:0000259" key="6">
    <source>
        <dbReference type="Pfam" id="PF04542"/>
    </source>
</evidence>
<dbReference type="InterPro" id="IPR039425">
    <property type="entry name" value="RNA_pol_sigma-70-like"/>
</dbReference>
<evidence type="ECO:0000256" key="1">
    <source>
        <dbReference type="ARBA" id="ARBA00010641"/>
    </source>
</evidence>
<dbReference type="PANTHER" id="PTHR43133">
    <property type="entry name" value="RNA POLYMERASE ECF-TYPE SIGMA FACTO"/>
    <property type="match status" value="1"/>
</dbReference>
<dbReference type="NCBIfam" id="TIGR02937">
    <property type="entry name" value="sigma70-ECF"/>
    <property type="match status" value="1"/>
</dbReference>
<dbReference type="InterPro" id="IPR014284">
    <property type="entry name" value="RNA_pol_sigma-70_dom"/>
</dbReference>
<organism evidence="8 9">
    <name type="scientific">Sphingobacterium bambusae</name>
    <dbReference type="NCBI Taxonomy" id="662858"/>
    <lineage>
        <taxon>Bacteria</taxon>
        <taxon>Pseudomonadati</taxon>
        <taxon>Bacteroidota</taxon>
        <taxon>Sphingobacteriia</taxon>
        <taxon>Sphingobacteriales</taxon>
        <taxon>Sphingobacteriaceae</taxon>
        <taxon>Sphingobacterium</taxon>
    </lineage>
</organism>
<dbReference type="SUPFAM" id="SSF88946">
    <property type="entry name" value="Sigma2 domain of RNA polymerase sigma factors"/>
    <property type="match status" value="1"/>
</dbReference>
<keyword evidence="5" id="KW-0804">Transcription</keyword>
<dbReference type="InterPro" id="IPR013249">
    <property type="entry name" value="RNA_pol_sigma70_r4_t2"/>
</dbReference>
<dbReference type="SUPFAM" id="SSF88659">
    <property type="entry name" value="Sigma3 and sigma4 domains of RNA polymerase sigma factors"/>
    <property type="match status" value="1"/>
</dbReference>
<evidence type="ECO:0000313" key="8">
    <source>
        <dbReference type="EMBL" id="MFD2966370.1"/>
    </source>
</evidence>
<name>A0ABW6BET7_9SPHI</name>
<dbReference type="InterPro" id="IPR036388">
    <property type="entry name" value="WH-like_DNA-bd_sf"/>
</dbReference>
<evidence type="ECO:0000256" key="2">
    <source>
        <dbReference type="ARBA" id="ARBA00023015"/>
    </source>
</evidence>
<dbReference type="InterPro" id="IPR013325">
    <property type="entry name" value="RNA_pol_sigma_r2"/>
</dbReference>
<evidence type="ECO:0000259" key="7">
    <source>
        <dbReference type="Pfam" id="PF08281"/>
    </source>
</evidence>
<dbReference type="Pfam" id="PF04542">
    <property type="entry name" value="Sigma70_r2"/>
    <property type="match status" value="1"/>
</dbReference>
<proteinExistence type="inferred from homology"/>
<dbReference type="Gene3D" id="1.10.10.10">
    <property type="entry name" value="Winged helix-like DNA-binding domain superfamily/Winged helix DNA-binding domain"/>
    <property type="match status" value="1"/>
</dbReference>
<keyword evidence="3" id="KW-0731">Sigma factor</keyword>
<evidence type="ECO:0000256" key="5">
    <source>
        <dbReference type="ARBA" id="ARBA00023163"/>
    </source>
</evidence>
<keyword evidence="4" id="KW-0238">DNA-binding</keyword>